<comment type="catalytic activity">
    <reaction evidence="10">
        <text>shikimate + ATP = 3-phosphoshikimate + ADP + H(+)</text>
        <dbReference type="Rhea" id="RHEA:13121"/>
        <dbReference type="ChEBI" id="CHEBI:15378"/>
        <dbReference type="ChEBI" id="CHEBI:30616"/>
        <dbReference type="ChEBI" id="CHEBI:36208"/>
        <dbReference type="ChEBI" id="CHEBI:145989"/>
        <dbReference type="ChEBI" id="CHEBI:456216"/>
        <dbReference type="EC" id="2.7.1.71"/>
    </reaction>
</comment>
<dbReference type="EC" id="2.7.1.71" evidence="3"/>
<evidence type="ECO:0000256" key="7">
    <source>
        <dbReference type="ARBA" id="ARBA00022777"/>
    </source>
</evidence>
<dbReference type="PRINTS" id="PR01100">
    <property type="entry name" value="SHIKIMTKNASE"/>
</dbReference>
<dbReference type="SUPFAM" id="SSF52540">
    <property type="entry name" value="P-loop containing nucleoside triphosphate hydrolases"/>
    <property type="match status" value="1"/>
</dbReference>
<sequence length="214" mass="23318">GMRVVEQSRMPEIARSPEASEVVAALGERPIVLVGMPGAGKSSIGPALAKRLRLPFIDTDQKIQKKARKSISSIFNTDGEEGFRKLEATVIERVLEQGPAVIATGGGSFLHEQTRRLVGEKAISIWLDTDLDIIQRRLSSDTERPLLQGPNRVQTITELYSERKAFYAQADITIVPPHQKDKKNADPCVRALHAYLRAAAAADRSPSNVAGAAQ</sequence>
<organism evidence="11 12">
    <name type="scientific">Neomesorhizobium albiziae</name>
    <dbReference type="NCBI Taxonomy" id="335020"/>
    <lineage>
        <taxon>Bacteria</taxon>
        <taxon>Pseudomonadati</taxon>
        <taxon>Pseudomonadota</taxon>
        <taxon>Alphaproteobacteria</taxon>
        <taxon>Hyphomicrobiales</taxon>
        <taxon>Phyllobacteriaceae</taxon>
        <taxon>Neomesorhizobium</taxon>
    </lineage>
</organism>
<dbReference type="GO" id="GO:0005524">
    <property type="term" value="F:ATP binding"/>
    <property type="evidence" value="ECO:0007669"/>
    <property type="project" value="UniProtKB-KW"/>
</dbReference>
<dbReference type="InterPro" id="IPR000623">
    <property type="entry name" value="Shikimate_kinase/TSH1"/>
</dbReference>
<keyword evidence="4" id="KW-0028">Amino-acid biosynthesis</keyword>
<dbReference type="PROSITE" id="PS01128">
    <property type="entry name" value="SHIKIMATE_KINASE"/>
    <property type="match status" value="1"/>
</dbReference>
<keyword evidence="8" id="KW-0067">ATP-binding</keyword>
<evidence type="ECO:0000256" key="6">
    <source>
        <dbReference type="ARBA" id="ARBA00022741"/>
    </source>
</evidence>
<keyword evidence="7 11" id="KW-0418">Kinase</keyword>
<keyword evidence="9" id="KW-0057">Aromatic amino acid biosynthesis</keyword>
<evidence type="ECO:0000256" key="10">
    <source>
        <dbReference type="ARBA" id="ARBA00048567"/>
    </source>
</evidence>
<dbReference type="RefSeq" id="WP_342211657.1">
    <property type="nucleotide sequence ID" value="NZ_FOSL01000081.1"/>
</dbReference>
<keyword evidence="5" id="KW-0808">Transferase</keyword>
<dbReference type="CDD" id="cd00464">
    <property type="entry name" value="SK"/>
    <property type="match status" value="1"/>
</dbReference>
<dbReference type="GO" id="GO:0008652">
    <property type="term" value="P:amino acid biosynthetic process"/>
    <property type="evidence" value="ECO:0007669"/>
    <property type="project" value="UniProtKB-KW"/>
</dbReference>
<evidence type="ECO:0000256" key="4">
    <source>
        <dbReference type="ARBA" id="ARBA00022605"/>
    </source>
</evidence>
<evidence type="ECO:0000256" key="5">
    <source>
        <dbReference type="ARBA" id="ARBA00022679"/>
    </source>
</evidence>
<dbReference type="UniPathway" id="UPA00053">
    <property type="reaction ID" value="UER00088"/>
</dbReference>
<dbReference type="Proteomes" id="UP000323300">
    <property type="component" value="Unassembled WGS sequence"/>
</dbReference>
<evidence type="ECO:0000313" key="11">
    <source>
        <dbReference type="EMBL" id="SFL24470.1"/>
    </source>
</evidence>
<name>A0A1I4G4Q4_9HYPH</name>
<dbReference type="GO" id="GO:0009073">
    <property type="term" value="P:aromatic amino acid family biosynthetic process"/>
    <property type="evidence" value="ECO:0007669"/>
    <property type="project" value="UniProtKB-KW"/>
</dbReference>
<evidence type="ECO:0000256" key="9">
    <source>
        <dbReference type="ARBA" id="ARBA00023141"/>
    </source>
</evidence>
<dbReference type="GO" id="GO:0005829">
    <property type="term" value="C:cytosol"/>
    <property type="evidence" value="ECO:0007669"/>
    <property type="project" value="TreeGrafter"/>
</dbReference>
<dbReference type="GO" id="GO:0004765">
    <property type="term" value="F:shikimate kinase activity"/>
    <property type="evidence" value="ECO:0007669"/>
    <property type="project" value="UniProtKB-EC"/>
</dbReference>
<dbReference type="GO" id="GO:0009423">
    <property type="term" value="P:chorismate biosynthetic process"/>
    <property type="evidence" value="ECO:0007669"/>
    <property type="project" value="UniProtKB-UniPathway"/>
</dbReference>
<keyword evidence="12" id="KW-1185">Reference proteome</keyword>
<dbReference type="Pfam" id="PF01202">
    <property type="entry name" value="SKI"/>
    <property type="match status" value="1"/>
</dbReference>
<comment type="similarity">
    <text evidence="2">Belongs to the shikimate kinase family.</text>
</comment>
<evidence type="ECO:0000313" key="12">
    <source>
        <dbReference type="Proteomes" id="UP000323300"/>
    </source>
</evidence>
<feature type="non-terminal residue" evidence="11">
    <location>
        <position position="1"/>
    </location>
</feature>
<protein>
    <recommendedName>
        <fullName evidence="3">shikimate kinase</fullName>
        <ecNumber evidence="3">2.7.1.71</ecNumber>
    </recommendedName>
</protein>
<reference evidence="11 12" key="1">
    <citation type="submission" date="2016-10" db="EMBL/GenBank/DDBJ databases">
        <authorList>
            <person name="Varghese N."/>
            <person name="Submissions S."/>
        </authorList>
    </citation>
    <scope>NUCLEOTIDE SEQUENCE [LARGE SCALE GENOMIC DNA]</scope>
    <source>
        <strain evidence="11 12">DSM 21822</strain>
    </source>
</reference>
<evidence type="ECO:0000256" key="3">
    <source>
        <dbReference type="ARBA" id="ARBA00012154"/>
    </source>
</evidence>
<comment type="pathway">
    <text evidence="1">Metabolic intermediate biosynthesis; chorismate biosynthesis; chorismate from D-erythrose 4-phosphate and phosphoenolpyruvate: step 5/7.</text>
</comment>
<dbReference type="InterPro" id="IPR031322">
    <property type="entry name" value="Shikimate/glucono_kinase"/>
</dbReference>
<dbReference type="NCBIfam" id="NF010552">
    <property type="entry name" value="PRK13946.1"/>
    <property type="match status" value="1"/>
</dbReference>
<dbReference type="InterPro" id="IPR027417">
    <property type="entry name" value="P-loop_NTPase"/>
</dbReference>
<dbReference type="InterPro" id="IPR023000">
    <property type="entry name" value="Shikimate_kinase_CS"/>
</dbReference>
<dbReference type="HAMAP" id="MF_00109">
    <property type="entry name" value="Shikimate_kinase"/>
    <property type="match status" value="1"/>
</dbReference>
<evidence type="ECO:0000256" key="2">
    <source>
        <dbReference type="ARBA" id="ARBA00006997"/>
    </source>
</evidence>
<dbReference type="Gene3D" id="3.40.50.300">
    <property type="entry name" value="P-loop containing nucleotide triphosphate hydrolases"/>
    <property type="match status" value="1"/>
</dbReference>
<proteinExistence type="inferred from homology"/>
<dbReference type="PANTHER" id="PTHR21087:SF16">
    <property type="entry name" value="SHIKIMATE KINASE 1, CHLOROPLASTIC"/>
    <property type="match status" value="1"/>
</dbReference>
<dbReference type="EMBL" id="FOSL01000081">
    <property type="protein sequence ID" value="SFL24470.1"/>
    <property type="molecule type" value="Genomic_DNA"/>
</dbReference>
<gene>
    <name evidence="11" type="ORF">SAMN04488498_1811</name>
</gene>
<dbReference type="PANTHER" id="PTHR21087">
    <property type="entry name" value="SHIKIMATE KINASE"/>
    <property type="match status" value="1"/>
</dbReference>
<keyword evidence="6" id="KW-0547">Nucleotide-binding</keyword>
<dbReference type="AlphaFoldDB" id="A0A1I4G4Q4"/>
<accession>A0A1I4G4Q4</accession>
<evidence type="ECO:0000256" key="8">
    <source>
        <dbReference type="ARBA" id="ARBA00022840"/>
    </source>
</evidence>
<evidence type="ECO:0000256" key="1">
    <source>
        <dbReference type="ARBA" id="ARBA00004842"/>
    </source>
</evidence>